<keyword evidence="8" id="KW-1185">Reference proteome</keyword>
<evidence type="ECO:0000313" key="7">
    <source>
        <dbReference type="EMBL" id="TWG21242.1"/>
    </source>
</evidence>
<dbReference type="AlphaFoldDB" id="A0A561WBK0"/>
<dbReference type="Proteomes" id="UP000320239">
    <property type="component" value="Unassembled WGS sequence"/>
</dbReference>
<dbReference type="InterPro" id="IPR007627">
    <property type="entry name" value="RNA_pol_sigma70_r2"/>
</dbReference>
<evidence type="ECO:0000256" key="3">
    <source>
        <dbReference type="ARBA" id="ARBA00023163"/>
    </source>
</evidence>
<feature type="compositionally biased region" description="Low complexity" evidence="4">
    <location>
        <begin position="347"/>
        <end position="365"/>
    </location>
</feature>
<keyword evidence="1" id="KW-0805">Transcription regulation</keyword>
<keyword evidence="3" id="KW-0804">Transcription</keyword>
<dbReference type="EMBL" id="VIWY01000003">
    <property type="protein sequence ID" value="TWG21242.1"/>
    <property type="molecule type" value="Genomic_DNA"/>
</dbReference>
<keyword evidence="2" id="KW-0731">Sigma factor</keyword>
<dbReference type="InterPro" id="IPR007934">
    <property type="entry name" value="AbfB_ABD"/>
</dbReference>
<dbReference type="Pfam" id="PF04542">
    <property type="entry name" value="Sigma70_r2"/>
    <property type="match status" value="1"/>
</dbReference>
<dbReference type="GO" id="GO:0046373">
    <property type="term" value="P:L-arabinose metabolic process"/>
    <property type="evidence" value="ECO:0007669"/>
    <property type="project" value="InterPro"/>
</dbReference>
<dbReference type="SUPFAM" id="SSF110221">
    <property type="entry name" value="AbfB domain"/>
    <property type="match status" value="1"/>
</dbReference>
<dbReference type="OrthoDB" id="8611574at2"/>
<name>A0A561WBK0_ACTTI</name>
<protein>
    <submittedName>
        <fullName evidence="7">RNA polymerase sigma factor (Sigma-70 family)</fullName>
    </submittedName>
</protein>
<evidence type="ECO:0000256" key="2">
    <source>
        <dbReference type="ARBA" id="ARBA00023082"/>
    </source>
</evidence>
<evidence type="ECO:0000256" key="4">
    <source>
        <dbReference type="SAM" id="MobiDB-lite"/>
    </source>
</evidence>
<accession>A0A561WBK0</accession>
<comment type="caution">
    <text evidence="7">The sequence shown here is derived from an EMBL/GenBank/DDBJ whole genome shotgun (WGS) entry which is preliminary data.</text>
</comment>
<dbReference type="InterPro" id="IPR036195">
    <property type="entry name" value="AbfB_ABD_sf"/>
</dbReference>
<dbReference type="InterPro" id="IPR013325">
    <property type="entry name" value="RNA_pol_sigma_r2"/>
</dbReference>
<feature type="region of interest" description="Disordered" evidence="4">
    <location>
        <begin position="324"/>
        <end position="365"/>
    </location>
</feature>
<dbReference type="InterPro" id="IPR014284">
    <property type="entry name" value="RNA_pol_sigma-70_dom"/>
</dbReference>
<feature type="domain" description="RNA polymerase sigma-70 region 2" evidence="5">
    <location>
        <begin position="26"/>
        <end position="91"/>
    </location>
</feature>
<dbReference type="NCBIfam" id="TIGR02937">
    <property type="entry name" value="sigma70-ECF"/>
    <property type="match status" value="1"/>
</dbReference>
<dbReference type="InterPro" id="IPR039425">
    <property type="entry name" value="RNA_pol_sigma-70-like"/>
</dbReference>
<reference evidence="7 8" key="1">
    <citation type="submission" date="2019-06" db="EMBL/GenBank/DDBJ databases">
        <title>Sequencing the genomes of 1000 actinobacteria strains.</title>
        <authorList>
            <person name="Klenk H.-P."/>
        </authorList>
    </citation>
    <scope>NUCLEOTIDE SEQUENCE [LARGE SCALE GENOMIC DNA]</scope>
    <source>
        <strain evidence="7 8">DSM 43866</strain>
    </source>
</reference>
<dbReference type="PANTHER" id="PTHR43133:SF53">
    <property type="entry name" value="ECF RNA POLYMERASE SIGMA-E FACTOR"/>
    <property type="match status" value="1"/>
</dbReference>
<evidence type="ECO:0000256" key="1">
    <source>
        <dbReference type="ARBA" id="ARBA00023015"/>
    </source>
</evidence>
<dbReference type="GO" id="GO:0006352">
    <property type="term" value="P:DNA-templated transcription initiation"/>
    <property type="evidence" value="ECO:0007669"/>
    <property type="project" value="InterPro"/>
</dbReference>
<dbReference type="SUPFAM" id="SSF88946">
    <property type="entry name" value="Sigma2 domain of RNA polymerase sigma factors"/>
    <property type="match status" value="1"/>
</dbReference>
<organism evidence="7 8">
    <name type="scientific">Actinoplanes teichomyceticus</name>
    <dbReference type="NCBI Taxonomy" id="1867"/>
    <lineage>
        <taxon>Bacteria</taxon>
        <taxon>Bacillati</taxon>
        <taxon>Actinomycetota</taxon>
        <taxon>Actinomycetes</taxon>
        <taxon>Micromonosporales</taxon>
        <taxon>Micromonosporaceae</taxon>
        <taxon>Actinoplanes</taxon>
    </lineage>
</organism>
<evidence type="ECO:0000313" key="8">
    <source>
        <dbReference type="Proteomes" id="UP000320239"/>
    </source>
</evidence>
<sequence>MRAVDADVAALVTAAQGGDRRALAELVAIHLPLVYNIVGRALDSPADTDDVVQDTMVRAVRDLAALRTPESFRTWLAAIAVRQVGTHRQQKQAASARTAPLEETAGRADPDAPVEDVTALRADLSAQRREVAEAGRWLDPDDRTLLAFWWQEVAGLMSRGEIAEALDLGVAHTGVRIQRMREQLDLSRTIVAALHARPMCPQLTALAATWDGRPGPLWRKRLARHVRPCPVCSATTRDRVRVERLLAAVAVLTVPAGLAQAVLAKSTAAVAGTLPATAAVVGTKITLTGLIAGHPVAAAVAGTAAVAALTVPVVYRVDPHQRAPEAITTPAARATSGSPRPTPRPTGAPSSAAVTPSAPGATPSAGVLTAGRLSLEWSGGGYVTGTAATGVATVTGIAATSDPATRQRATFTAVAGLADATCFSFRTDDGRYLRHYELLAYTHPANNTPIFREDATWCPQPGVPAGSVRLRSHNYPQFYLRWTGTELRINYVKETAEFQRTTSFRIRSPLAP</sequence>
<dbReference type="Gene3D" id="1.10.1740.10">
    <property type="match status" value="1"/>
</dbReference>
<dbReference type="RefSeq" id="WP_122979893.1">
    <property type="nucleotide sequence ID" value="NZ_BOMX01000160.1"/>
</dbReference>
<dbReference type="GO" id="GO:0016987">
    <property type="term" value="F:sigma factor activity"/>
    <property type="evidence" value="ECO:0007669"/>
    <property type="project" value="UniProtKB-KW"/>
</dbReference>
<gene>
    <name evidence="7" type="ORF">FHX34_103780</name>
</gene>
<dbReference type="PANTHER" id="PTHR43133">
    <property type="entry name" value="RNA POLYMERASE ECF-TYPE SIGMA FACTO"/>
    <property type="match status" value="1"/>
</dbReference>
<proteinExistence type="predicted"/>
<dbReference type="GO" id="GO:0046556">
    <property type="term" value="F:alpha-L-arabinofuranosidase activity"/>
    <property type="evidence" value="ECO:0007669"/>
    <property type="project" value="InterPro"/>
</dbReference>
<dbReference type="Pfam" id="PF05270">
    <property type="entry name" value="AbfB"/>
    <property type="match status" value="1"/>
</dbReference>
<evidence type="ECO:0000259" key="6">
    <source>
        <dbReference type="Pfam" id="PF05270"/>
    </source>
</evidence>
<evidence type="ECO:0000259" key="5">
    <source>
        <dbReference type="Pfam" id="PF04542"/>
    </source>
</evidence>
<feature type="domain" description="Alpha-L-arabinofuranosidase B arabinose-binding" evidence="6">
    <location>
        <begin position="392"/>
        <end position="506"/>
    </location>
</feature>
<dbReference type="Gene3D" id="2.80.10.50">
    <property type="match status" value="1"/>
</dbReference>
<feature type="region of interest" description="Disordered" evidence="4">
    <location>
        <begin position="90"/>
        <end position="112"/>
    </location>
</feature>